<keyword evidence="4" id="KW-1185">Reference proteome</keyword>
<dbReference type="Proteomes" id="UP000295122">
    <property type="component" value="Unassembled WGS sequence"/>
</dbReference>
<dbReference type="InterPro" id="IPR011105">
    <property type="entry name" value="Cell_wall_hydrolase_SleB"/>
</dbReference>
<dbReference type="GO" id="GO:0016787">
    <property type="term" value="F:hydrolase activity"/>
    <property type="evidence" value="ECO:0007669"/>
    <property type="project" value="UniProtKB-KW"/>
</dbReference>
<reference evidence="3 4" key="1">
    <citation type="submission" date="2019-03" db="EMBL/GenBank/DDBJ databases">
        <title>Genomic Encyclopedia of Type Strains, Phase IV (KMG-IV): sequencing the most valuable type-strain genomes for metagenomic binning, comparative biology and taxonomic classification.</title>
        <authorList>
            <person name="Goeker M."/>
        </authorList>
    </citation>
    <scope>NUCLEOTIDE SEQUENCE [LARGE SCALE GENOMIC DNA]</scope>
    <source>
        <strain evidence="3 4">DSM 25903</strain>
    </source>
</reference>
<protein>
    <submittedName>
        <fullName evidence="3">Cell wall hydrolase</fullName>
    </submittedName>
</protein>
<feature type="region of interest" description="Disordered" evidence="1">
    <location>
        <begin position="178"/>
        <end position="353"/>
    </location>
</feature>
<organism evidence="3 4">
    <name type="scientific">Enterovirga rhinocerotis</name>
    <dbReference type="NCBI Taxonomy" id="1339210"/>
    <lineage>
        <taxon>Bacteria</taxon>
        <taxon>Pseudomonadati</taxon>
        <taxon>Pseudomonadota</taxon>
        <taxon>Alphaproteobacteria</taxon>
        <taxon>Hyphomicrobiales</taxon>
        <taxon>Methylobacteriaceae</taxon>
        <taxon>Enterovirga</taxon>
    </lineage>
</organism>
<sequence>MGACSHNPTTTASLGSRHSLSDRECMARAMYFESNRSSETGMLAVGTVVMNRLNSGRYPGSVCAVVGQRNQFAPGVLSKPVSGRSWALALETADAVLSGRRHAGVQRAKHFHTAGYTFPYRNMAYVVAAGGNVFYEKRAPGTFTPIHPNVLVARAAEPRTPTSERVLIARAEETTTRAARGSGLIQLASADRHERTPLSRTAAPSREPAPSQRAEGTLIKAGGARLPSLARDRGQDERADRRTAERPRQDRLRFAQLEDKALPDHGRTRSDASSERSSGFDLPKRPSQLRAEPSKPSLASTPNKSARSHPSTRDEGIPLAYKNAAKPKVIAPSLPPAKPNAAERTAKHTAKKG</sequence>
<feature type="domain" description="Cell wall hydrolase SleB" evidence="2">
    <location>
        <begin position="38"/>
        <end position="135"/>
    </location>
</feature>
<gene>
    <name evidence="3" type="ORF">EV668_1626</name>
</gene>
<dbReference type="Pfam" id="PF07486">
    <property type="entry name" value="Hydrolase_2"/>
    <property type="match status" value="1"/>
</dbReference>
<name>A0A4R7C7Q7_9HYPH</name>
<dbReference type="Gene3D" id="1.10.10.2520">
    <property type="entry name" value="Cell wall hydrolase SleB, domain 1"/>
    <property type="match status" value="1"/>
</dbReference>
<evidence type="ECO:0000313" key="3">
    <source>
        <dbReference type="EMBL" id="TDR94341.1"/>
    </source>
</evidence>
<feature type="compositionally biased region" description="Polar residues" evidence="1">
    <location>
        <begin position="297"/>
        <end position="309"/>
    </location>
</feature>
<evidence type="ECO:0000313" key="4">
    <source>
        <dbReference type="Proteomes" id="UP000295122"/>
    </source>
</evidence>
<keyword evidence="3" id="KW-0378">Hydrolase</keyword>
<dbReference type="InterPro" id="IPR042047">
    <property type="entry name" value="SleB_dom1"/>
</dbReference>
<feature type="compositionally biased region" description="Basic and acidic residues" evidence="1">
    <location>
        <begin position="230"/>
        <end position="274"/>
    </location>
</feature>
<evidence type="ECO:0000256" key="1">
    <source>
        <dbReference type="SAM" id="MobiDB-lite"/>
    </source>
</evidence>
<proteinExistence type="predicted"/>
<accession>A0A4R7C7Q7</accession>
<evidence type="ECO:0000259" key="2">
    <source>
        <dbReference type="Pfam" id="PF07486"/>
    </source>
</evidence>
<dbReference type="OrthoDB" id="8433080at2"/>
<dbReference type="EMBL" id="SNZR01000011">
    <property type="protein sequence ID" value="TDR94341.1"/>
    <property type="molecule type" value="Genomic_DNA"/>
</dbReference>
<comment type="caution">
    <text evidence="3">The sequence shown here is derived from an EMBL/GenBank/DDBJ whole genome shotgun (WGS) entry which is preliminary data.</text>
</comment>
<dbReference type="AlphaFoldDB" id="A0A4R7C7Q7"/>